<reference evidence="1" key="2">
    <citation type="journal article" date="2021" name="PeerJ">
        <title>Extensive microbial diversity within the chicken gut microbiome revealed by metagenomics and culture.</title>
        <authorList>
            <person name="Gilroy R."/>
            <person name="Ravi A."/>
            <person name="Getino M."/>
            <person name="Pursley I."/>
            <person name="Horton D.L."/>
            <person name="Alikhan N.F."/>
            <person name="Baker D."/>
            <person name="Gharbi K."/>
            <person name="Hall N."/>
            <person name="Watson M."/>
            <person name="Adriaenssens E.M."/>
            <person name="Foster-Nyarko E."/>
            <person name="Jarju S."/>
            <person name="Secka A."/>
            <person name="Antonio M."/>
            <person name="Oren A."/>
            <person name="Chaudhuri R.R."/>
            <person name="La Ragione R."/>
            <person name="Hildebrand F."/>
            <person name="Pallen M.J."/>
        </authorList>
    </citation>
    <scope>NUCLEOTIDE SEQUENCE</scope>
    <source>
        <strain evidence="1">CHK195-11698</strain>
    </source>
</reference>
<proteinExistence type="predicted"/>
<dbReference type="InterPro" id="IPR011990">
    <property type="entry name" value="TPR-like_helical_dom_sf"/>
</dbReference>
<dbReference type="SUPFAM" id="SSF116965">
    <property type="entry name" value="Hypothetical protein MPN330"/>
    <property type="match status" value="1"/>
</dbReference>
<dbReference type="Gene3D" id="1.25.40.10">
    <property type="entry name" value="Tetratricopeptide repeat domain"/>
    <property type="match status" value="1"/>
</dbReference>
<sequence length="305" mass="35712">MIDEYLEMGEYQKALALLDDLEDEQVRYYRLICLYGLKDYQKGLKEAREAKALAKETYYDVLCYLVGFLKETENYEEAVDLLVEELSMPYIPFQYESRLNDLYDQILLEKREAYQELEAQKKIFSEKELAMLLEKGGSDDVMLMAIDQLTTANIRLFLPQIRLFLEDPARDSVLKTLLLLILKDQEVDEELTVVKHAHTIECNPIYLEDIEQSYWMEAIVSALEHVLENDNPSLLEMGVDLTQYFLHDWYPLFECLPDPEVIACAIHYHLAGLMLMEIELEDLCFDYGVEQEPVLDILEKVQNCQ</sequence>
<evidence type="ECO:0000313" key="1">
    <source>
        <dbReference type="EMBL" id="HIU12766.1"/>
    </source>
</evidence>
<organism evidence="1 2">
    <name type="scientific">Candidatus Fimiplasma intestinipullorum</name>
    <dbReference type="NCBI Taxonomy" id="2840825"/>
    <lineage>
        <taxon>Bacteria</taxon>
        <taxon>Bacillati</taxon>
        <taxon>Bacillota</taxon>
        <taxon>Clostridia</taxon>
        <taxon>Eubacteriales</taxon>
        <taxon>Candidatus Fimiplasma</taxon>
    </lineage>
</organism>
<dbReference type="AlphaFoldDB" id="A0A9D1HMD1"/>
<dbReference type="Proteomes" id="UP000824175">
    <property type="component" value="Unassembled WGS sequence"/>
</dbReference>
<reference evidence="1" key="1">
    <citation type="submission" date="2020-10" db="EMBL/GenBank/DDBJ databases">
        <authorList>
            <person name="Gilroy R."/>
        </authorList>
    </citation>
    <scope>NUCLEOTIDE SEQUENCE</scope>
    <source>
        <strain evidence="1">CHK195-11698</strain>
    </source>
</reference>
<evidence type="ECO:0000313" key="2">
    <source>
        <dbReference type="Proteomes" id="UP000824175"/>
    </source>
</evidence>
<comment type="caution">
    <text evidence="1">The sequence shown here is derived from an EMBL/GenBank/DDBJ whole genome shotgun (WGS) entry which is preliminary data.</text>
</comment>
<gene>
    <name evidence="1" type="ORF">IAD15_01670</name>
</gene>
<name>A0A9D1HMD1_9FIRM</name>
<protein>
    <recommendedName>
        <fullName evidence="3">Tetratricopeptide repeat protein</fullName>
    </recommendedName>
</protein>
<dbReference type="EMBL" id="DVMJ01000009">
    <property type="protein sequence ID" value="HIU12766.1"/>
    <property type="molecule type" value="Genomic_DNA"/>
</dbReference>
<evidence type="ECO:0008006" key="3">
    <source>
        <dbReference type="Google" id="ProtNLM"/>
    </source>
</evidence>
<accession>A0A9D1HMD1</accession>